<protein>
    <submittedName>
        <fullName evidence="1">Uncharacterized protein</fullName>
    </submittedName>
</protein>
<reference evidence="1" key="2">
    <citation type="submission" date="2017-10" db="EMBL/GenBank/DDBJ databases">
        <title>Ladona fulva Genome sequencing and assembly.</title>
        <authorList>
            <person name="Murali S."/>
            <person name="Richards S."/>
            <person name="Bandaranaike D."/>
            <person name="Bellair M."/>
            <person name="Blankenburg K."/>
            <person name="Chao H."/>
            <person name="Dinh H."/>
            <person name="Doddapaneni H."/>
            <person name="Dugan-Rocha S."/>
            <person name="Elkadiri S."/>
            <person name="Gnanaolivu R."/>
            <person name="Hernandez B."/>
            <person name="Skinner E."/>
            <person name="Javaid M."/>
            <person name="Lee S."/>
            <person name="Li M."/>
            <person name="Ming W."/>
            <person name="Munidasa M."/>
            <person name="Muniz J."/>
            <person name="Nguyen L."/>
            <person name="Hughes D."/>
            <person name="Osuji N."/>
            <person name="Pu L.-L."/>
            <person name="Puazo M."/>
            <person name="Qu C."/>
            <person name="Quiroz J."/>
            <person name="Raj R."/>
            <person name="Weissenberger G."/>
            <person name="Xin Y."/>
            <person name="Zou X."/>
            <person name="Han Y."/>
            <person name="Worley K."/>
            <person name="Muzny D."/>
            <person name="Gibbs R."/>
        </authorList>
    </citation>
    <scope>NUCLEOTIDE SEQUENCE</scope>
    <source>
        <strain evidence="1">Sampled in the wild</strain>
    </source>
</reference>
<comment type="caution">
    <text evidence="1">The sequence shown here is derived from an EMBL/GenBank/DDBJ whole genome shotgun (WGS) entry which is preliminary data.</text>
</comment>
<proteinExistence type="predicted"/>
<dbReference type="Proteomes" id="UP000792457">
    <property type="component" value="Unassembled WGS sequence"/>
</dbReference>
<evidence type="ECO:0000313" key="2">
    <source>
        <dbReference type="Proteomes" id="UP000792457"/>
    </source>
</evidence>
<accession>A0A8K0KQL9</accession>
<evidence type="ECO:0000313" key="1">
    <source>
        <dbReference type="EMBL" id="KAG8239230.1"/>
    </source>
</evidence>
<name>A0A8K0KQL9_LADFU</name>
<organism evidence="1 2">
    <name type="scientific">Ladona fulva</name>
    <name type="common">Scarce chaser dragonfly</name>
    <name type="synonym">Libellula fulva</name>
    <dbReference type="NCBI Taxonomy" id="123851"/>
    <lineage>
        <taxon>Eukaryota</taxon>
        <taxon>Metazoa</taxon>
        <taxon>Ecdysozoa</taxon>
        <taxon>Arthropoda</taxon>
        <taxon>Hexapoda</taxon>
        <taxon>Insecta</taxon>
        <taxon>Pterygota</taxon>
        <taxon>Palaeoptera</taxon>
        <taxon>Odonata</taxon>
        <taxon>Epiprocta</taxon>
        <taxon>Anisoptera</taxon>
        <taxon>Libelluloidea</taxon>
        <taxon>Libellulidae</taxon>
        <taxon>Ladona</taxon>
    </lineage>
</organism>
<sequence>MTYEALQEMHYLEMVIQGKRFGLTQTKAAIASVISSYVLKPCVEKSPIPVELDPKAFLVLFSKNHLWVKLEKIKG</sequence>
<dbReference type="AlphaFoldDB" id="A0A8K0KQL9"/>
<dbReference type="EMBL" id="KZ309565">
    <property type="protein sequence ID" value="KAG8239230.1"/>
    <property type="molecule type" value="Genomic_DNA"/>
</dbReference>
<gene>
    <name evidence="1" type="ORF">J437_LFUL018494</name>
</gene>
<keyword evidence="2" id="KW-1185">Reference proteome</keyword>
<reference evidence="1" key="1">
    <citation type="submission" date="2013-04" db="EMBL/GenBank/DDBJ databases">
        <authorList>
            <person name="Qu J."/>
            <person name="Murali S.C."/>
            <person name="Bandaranaike D."/>
            <person name="Bellair M."/>
            <person name="Blankenburg K."/>
            <person name="Chao H."/>
            <person name="Dinh H."/>
            <person name="Doddapaneni H."/>
            <person name="Downs B."/>
            <person name="Dugan-Rocha S."/>
            <person name="Elkadiri S."/>
            <person name="Gnanaolivu R.D."/>
            <person name="Hernandez B."/>
            <person name="Javaid M."/>
            <person name="Jayaseelan J.C."/>
            <person name="Lee S."/>
            <person name="Li M."/>
            <person name="Ming W."/>
            <person name="Munidasa M."/>
            <person name="Muniz J."/>
            <person name="Nguyen L."/>
            <person name="Ongeri F."/>
            <person name="Osuji N."/>
            <person name="Pu L.-L."/>
            <person name="Puazo M."/>
            <person name="Qu C."/>
            <person name="Quiroz J."/>
            <person name="Raj R."/>
            <person name="Weissenberger G."/>
            <person name="Xin Y."/>
            <person name="Zou X."/>
            <person name="Han Y."/>
            <person name="Richards S."/>
            <person name="Worley K."/>
            <person name="Muzny D."/>
            <person name="Gibbs R."/>
        </authorList>
    </citation>
    <scope>NUCLEOTIDE SEQUENCE</scope>
    <source>
        <strain evidence="1">Sampled in the wild</strain>
    </source>
</reference>